<comment type="caution">
    <text evidence="8">The sequence shown here is derived from an EMBL/GenBank/DDBJ whole genome shotgun (WGS) entry which is preliminary data.</text>
</comment>
<dbReference type="PANTHER" id="PTHR30582">
    <property type="entry name" value="L,D-TRANSPEPTIDASE"/>
    <property type="match status" value="1"/>
</dbReference>
<dbReference type="InterPro" id="IPR036582">
    <property type="entry name" value="Mao_N_sf"/>
</dbReference>
<dbReference type="InterPro" id="IPR050979">
    <property type="entry name" value="LD-transpeptidase"/>
</dbReference>
<keyword evidence="5 6" id="KW-0961">Cell wall biogenesis/degradation</keyword>
<keyword evidence="9" id="KW-1185">Reference proteome</keyword>
<dbReference type="Gene3D" id="3.30.457.10">
    <property type="entry name" value="Copper amine oxidase-like, N-terminal domain"/>
    <property type="match status" value="1"/>
</dbReference>
<dbReference type="InterPro" id="IPR005490">
    <property type="entry name" value="LD_TPept_cat_dom"/>
</dbReference>
<accession>A0ABX0F580</accession>
<feature type="domain" description="L,D-TPase catalytic" evidence="7">
    <location>
        <begin position="56"/>
        <end position="180"/>
    </location>
</feature>
<keyword evidence="3 6" id="KW-0133">Cell shape</keyword>
<feature type="active site" description="Proton donor/acceptor" evidence="6">
    <location>
        <position position="140"/>
    </location>
</feature>
<keyword evidence="2" id="KW-0808">Transferase</keyword>
<sequence>MIKKRPIYTVLNARRNRKGIPHMKNLRKWMTALTLLALFVGSFSFAGAAQAAGGDQLLIINKKTNQLAFFDNGKLNSTFPVATGKTKDLTPEGKFKIVNKIKNRPYYKDNIPGGDPTNPLGDRWLGLEVGSTYGTTYAVHGNNNENSIGKYVSAGCIRMHNKDIRWLFDQVDKGTYAVITSSSLSFEQIAANNGYSLNGSGEFTGSVFVNGKLKTMDDEIMNIDSRLYMPLREGFEMLGGTVNWNAKTMTVTSKVGSKTIVHKAKSGTAKVNGKSVNMTASRFVGNKLYIPLRDVSKLSGYTVKWYGKENVVSLIAPK</sequence>
<dbReference type="Proteomes" id="UP000800303">
    <property type="component" value="Unassembled WGS sequence"/>
</dbReference>
<dbReference type="Pfam" id="PF03734">
    <property type="entry name" value="YkuD"/>
    <property type="match status" value="1"/>
</dbReference>
<evidence type="ECO:0000259" key="7">
    <source>
        <dbReference type="PROSITE" id="PS52029"/>
    </source>
</evidence>
<dbReference type="InterPro" id="IPR038063">
    <property type="entry name" value="Transpep_catalytic_dom"/>
</dbReference>
<dbReference type="SUPFAM" id="SSF55383">
    <property type="entry name" value="Copper amine oxidase, domain N"/>
    <property type="match status" value="1"/>
</dbReference>
<evidence type="ECO:0000256" key="4">
    <source>
        <dbReference type="ARBA" id="ARBA00022984"/>
    </source>
</evidence>
<evidence type="ECO:0000256" key="6">
    <source>
        <dbReference type="PROSITE-ProRule" id="PRU01373"/>
    </source>
</evidence>
<dbReference type="PROSITE" id="PS52029">
    <property type="entry name" value="LD_TPASE"/>
    <property type="match status" value="1"/>
</dbReference>
<comment type="pathway">
    <text evidence="1 6">Cell wall biogenesis; peptidoglycan biosynthesis.</text>
</comment>
<protein>
    <submittedName>
        <fullName evidence="8">L,D-transpeptidase family protein</fullName>
    </submittedName>
</protein>
<evidence type="ECO:0000256" key="5">
    <source>
        <dbReference type="ARBA" id="ARBA00023316"/>
    </source>
</evidence>
<evidence type="ECO:0000256" key="1">
    <source>
        <dbReference type="ARBA" id="ARBA00004752"/>
    </source>
</evidence>
<dbReference type="SUPFAM" id="SSF141523">
    <property type="entry name" value="L,D-transpeptidase catalytic domain-like"/>
    <property type="match status" value="1"/>
</dbReference>
<dbReference type="PANTHER" id="PTHR30582:SF4">
    <property type="entry name" value="L,D-TRANSPEPTIDASE YQJB-RELATED"/>
    <property type="match status" value="1"/>
</dbReference>
<dbReference type="Pfam" id="PF07833">
    <property type="entry name" value="Cu_amine_oxidN1"/>
    <property type="match status" value="1"/>
</dbReference>
<evidence type="ECO:0000313" key="8">
    <source>
        <dbReference type="EMBL" id="NGZ75174.1"/>
    </source>
</evidence>
<dbReference type="CDD" id="cd16913">
    <property type="entry name" value="YkuD_like"/>
    <property type="match status" value="1"/>
</dbReference>
<keyword evidence="4 6" id="KW-0573">Peptidoglycan synthesis</keyword>
<name>A0ABX0F580_9BACL</name>
<evidence type="ECO:0000313" key="9">
    <source>
        <dbReference type="Proteomes" id="UP000800303"/>
    </source>
</evidence>
<dbReference type="Gene3D" id="2.40.440.10">
    <property type="entry name" value="L,D-transpeptidase catalytic domain-like"/>
    <property type="match status" value="1"/>
</dbReference>
<dbReference type="InterPro" id="IPR012854">
    <property type="entry name" value="Cu_amine_oxidase-like_N"/>
</dbReference>
<proteinExistence type="predicted"/>
<evidence type="ECO:0000256" key="2">
    <source>
        <dbReference type="ARBA" id="ARBA00022679"/>
    </source>
</evidence>
<feature type="active site" description="Nucleophile" evidence="6">
    <location>
        <position position="156"/>
    </location>
</feature>
<evidence type="ECO:0000256" key="3">
    <source>
        <dbReference type="ARBA" id="ARBA00022960"/>
    </source>
</evidence>
<gene>
    <name evidence="8" type="ORF">GYN08_07575</name>
</gene>
<reference evidence="8 9" key="1">
    <citation type="submission" date="2020-01" db="EMBL/GenBank/DDBJ databases">
        <title>Polyphasic characterisation and genomic insights into a novel alkali tolerant bacterium VR-M41.</title>
        <authorList>
            <person name="Vemuluri V.R."/>
        </authorList>
    </citation>
    <scope>NUCLEOTIDE SEQUENCE [LARGE SCALE GENOMIC DNA]</scope>
    <source>
        <strain evidence="8 9">VR-M41</strain>
    </source>
</reference>
<dbReference type="EMBL" id="JAAFGS010000002">
    <property type="protein sequence ID" value="NGZ75174.1"/>
    <property type="molecule type" value="Genomic_DNA"/>
</dbReference>
<organism evidence="8 9">
    <name type="scientific">Saccharibacillus alkalitolerans</name>
    <dbReference type="NCBI Taxonomy" id="2705290"/>
    <lineage>
        <taxon>Bacteria</taxon>
        <taxon>Bacillati</taxon>
        <taxon>Bacillota</taxon>
        <taxon>Bacilli</taxon>
        <taxon>Bacillales</taxon>
        <taxon>Paenibacillaceae</taxon>
        <taxon>Saccharibacillus</taxon>
    </lineage>
</organism>